<protein>
    <submittedName>
        <fullName evidence="2">Uncharacterized protein</fullName>
    </submittedName>
</protein>
<dbReference type="Proteomes" id="UP000662931">
    <property type="component" value="Chromosome 2"/>
</dbReference>
<dbReference type="RefSeq" id="XP_038778675.1">
    <property type="nucleotide sequence ID" value="XM_038922747.1"/>
</dbReference>
<dbReference type="AlphaFoldDB" id="A0A875RPI9"/>
<accession>A0A875RPI9</accession>
<gene>
    <name evidence="2" type="ORF">FOA43_002451</name>
</gene>
<evidence type="ECO:0000313" key="2">
    <source>
        <dbReference type="EMBL" id="QPG75110.1"/>
    </source>
</evidence>
<name>A0A875RPI9_EENNA</name>
<proteinExistence type="inferred from homology"/>
<organism evidence="2 3">
    <name type="scientific">Eeniella nana</name>
    <name type="common">Yeast</name>
    <name type="synonym">Brettanomyces nanus</name>
    <dbReference type="NCBI Taxonomy" id="13502"/>
    <lineage>
        <taxon>Eukaryota</taxon>
        <taxon>Fungi</taxon>
        <taxon>Dikarya</taxon>
        <taxon>Ascomycota</taxon>
        <taxon>Saccharomycotina</taxon>
        <taxon>Pichiomycetes</taxon>
        <taxon>Pichiales</taxon>
        <taxon>Pichiaceae</taxon>
        <taxon>Brettanomyces</taxon>
    </lineage>
</organism>
<dbReference type="Pfam" id="PF04847">
    <property type="entry name" value="Calcipressin"/>
    <property type="match status" value="1"/>
</dbReference>
<dbReference type="OrthoDB" id="3994609at2759"/>
<dbReference type="InterPro" id="IPR006931">
    <property type="entry name" value="Calcipressin"/>
</dbReference>
<dbReference type="KEGG" id="bnn:FOA43_002451"/>
<keyword evidence="3" id="KW-1185">Reference proteome</keyword>
<dbReference type="GO" id="GO:0019722">
    <property type="term" value="P:calcium-mediated signaling"/>
    <property type="evidence" value="ECO:0007669"/>
    <property type="project" value="InterPro"/>
</dbReference>
<reference evidence="2" key="1">
    <citation type="submission" date="2020-10" db="EMBL/GenBank/DDBJ databases">
        <authorList>
            <person name="Roach M.J.R."/>
        </authorList>
    </citation>
    <scope>NUCLEOTIDE SEQUENCE</scope>
    <source>
        <strain evidence="2">CBS 1945</strain>
    </source>
</reference>
<comment type="similarity">
    <text evidence="1">Belongs to the RCAN family.</text>
</comment>
<evidence type="ECO:0000313" key="3">
    <source>
        <dbReference type="Proteomes" id="UP000662931"/>
    </source>
</evidence>
<evidence type="ECO:0000256" key="1">
    <source>
        <dbReference type="ARBA" id="ARBA00008209"/>
    </source>
</evidence>
<dbReference type="GeneID" id="62195852"/>
<sequence length="208" mass="23997">MPTNTIIITDPNYLDPKYDDLLDRLIETIDLAIGDDETVQVSKLRFFNRVLVVFEDQQTAEQVYKMLQQNHIRCDYSLRDNPLTKKRDQLEANQPIGEDEKMPIDSIYLEPPPQSIQMKSPPASPYLEWVDEPEEAPDEMTMTDPKSLANILYEPGEGGRERVFKEEEMDSLNLGDGLDDEKVPILMIGKEEAQNLREKSERLESNTH</sequence>
<dbReference type="EMBL" id="CP064813">
    <property type="protein sequence ID" value="QPG75110.1"/>
    <property type="molecule type" value="Genomic_DNA"/>
</dbReference>